<dbReference type="GO" id="GO:0003676">
    <property type="term" value="F:nucleic acid binding"/>
    <property type="evidence" value="ECO:0007669"/>
    <property type="project" value="InterPro"/>
</dbReference>
<dbReference type="SUPFAM" id="SSF57756">
    <property type="entry name" value="Retrovirus zinc finger-like domains"/>
    <property type="match status" value="1"/>
</dbReference>
<evidence type="ECO:0000256" key="2">
    <source>
        <dbReference type="SAM" id="MobiDB-lite"/>
    </source>
</evidence>
<feature type="region of interest" description="Disordered" evidence="2">
    <location>
        <begin position="135"/>
        <end position="167"/>
    </location>
</feature>
<dbReference type="AlphaFoldDB" id="W4FLU6"/>
<dbReference type="Gene3D" id="3.10.10.10">
    <property type="entry name" value="HIV Type 1 Reverse Transcriptase, subunit A, domain 1"/>
    <property type="match status" value="1"/>
</dbReference>
<proteinExistence type="predicted"/>
<sequence length="360" mass="39082">MLHLKGRADNWAFSKRLTDRHCFPSFAVFETELKAMFLPPNSDFRYRSQYLACKQGKRSLQEPGAHQLFHAYPDTFEEAVRIALSESFSSFAHARAASSDMSVSMLTQASDDRTCFNCGRPGHFSRACPAPRQVASAAPTSHGSSPAAPAAAPVPADPASVLHKPPSVPPTEWPSVVIGKAPLSPPIAASILAATLIEETCYLNKLPRTSSETLAMPEMSFQSLVESLHAHNIAALAMITVEEAMDLFSDDSFEDAFPDEVPCRLPVDKGVQHEIDLVPGAKYCVTRQWPLPRDQVNAIDAFFVARKAAGHVRESISPHSSPTFGVNKPGGKWLLVHAFNKLNAATIPARTPIPCKDGCP</sequence>
<name>W4FLU6_APHAT</name>
<dbReference type="InterPro" id="IPR053134">
    <property type="entry name" value="RNA-dir_DNA_polymerase"/>
</dbReference>
<dbReference type="PANTHER" id="PTHR24559">
    <property type="entry name" value="TRANSPOSON TY3-I GAG-POL POLYPROTEIN"/>
    <property type="match status" value="1"/>
</dbReference>
<accession>W4FLU6</accession>
<feature type="domain" description="CCHC-type" evidence="3">
    <location>
        <begin position="115"/>
        <end position="129"/>
    </location>
</feature>
<dbReference type="VEuPathDB" id="FungiDB:H257_15996"/>
<dbReference type="RefSeq" id="XP_009842616.1">
    <property type="nucleotide sequence ID" value="XM_009844314.1"/>
</dbReference>
<dbReference type="InterPro" id="IPR043502">
    <property type="entry name" value="DNA/RNA_pol_sf"/>
</dbReference>
<dbReference type="SUPFAM" id="SSF56672">
    <property type="entry name" value="DNA/RNA polymerases"/>
    <property type="match status" value="1"/>
</dbReference>
<evidence type="ECO:0000259" key="3">
    <source>
        <dbReference type="PROSITE" id="PS50158"/>
    </source>
</evidence>
<dbReference type="Pfam" id="PF00098">
    <property type="entry name" value="zf-CCHC"/>
    <property type="match status" value="1"/>
</dbReference>
<dbReference type="STRING" id="112090.W4FLU6"/>
<protein>
    <recommendedName>
        <fullName evidence="3">CCHC-type domain-containing protein</fullName>
    </recommendedName>
</protein>
<dbReference type="Gene3D" id="4.10.60.10">
    <property type="entry name" value="Zinc finger, CCHC-type"/>
    <property type="match status" value="1"/>
</dbReference>
<evidence type="ECO:0000313" key="4">
    <source>
        <dbReference type="EMBL" id="ETV67871.1"/>
    </source>
</evidence>
<dbReference type="GeneID" id="20817992"/>
<reference evidence="4" key="1">
    <citation type="submission" date="2013-12" db="EMBL/GenBank/DDBJ databases">
        <title>The Genome Sequence of Aphanomyces astaci APO3.</title>
        <authorList>
            <consortium name="The Broad Institute Genomics Platform"/>
            <person name="Russ C."/>
            <person name="Tyler B."/>
            <person name="van West P."/>
            <person name="Dieguez-Uribeondo J."/>
            <person name="Young S.K."/>
            <person name="Zeng Q."/>
            <person name="Gargeya S."/>
            <person name="Fitzgerald M."/>
            <person name="Abouelleil A."/>
            <person name="Alvarado L."/>
            <person name="Chapman S.B."/>
            <person name="Gainer-Dewar J."/>
            <person name="Goldberg J."/>
            <person name="Griggs A."/>
            <person name="Gujja S."/>
            <person name="Hansen M."/>
            <person name="Howarth C."/>
            <person name="Imamovic A."/>
            <person name="Ireland A."/>
            <person name="Larimer J."/>
            <person name="McCowan C."/>
            <person name="Murphy C."/>
            <person name="Pearson M."/>
            <person name="Poon T.W."/>
            <person name="Priest M."/>
            <person name="Roberts A."/>
            <person name="Saif S."/>
            <person name="Shea T."/>
            <person name="Sykes S."/>
            <person name="Wortman J."/>
            <person name="Nusbaum C."/>
            <person name="Birren B."/>
        </authorList>
    </citation>
    <scope>NUCLEOTIDE SEQUENCE [LARGE SCALE GENOMIC DNA]</scope>
    <source>
        <strain evidence="4">APO3</strain>
    </source>
</reference>
<dbReference type="GO" id="GO:0008270">
    <property type="term" value="F:zinc ion binding"/>
    <property type="evidence" value="ECO:0007669"/>
    <property type="project" value="UniProtKB-KW"/>
</dbReference>
<feature type="compositionally biased region" description="Low complexity" evidence="2">
    <location>
        <begin position="135"/>
        <end position="160"/>
    </location>
</feature>
<evidence type="ECO:0000256" key="1">
    <source>
        <dbReference type="PROSITE-ProRule" id="PRU00047"/>
    </source>
</evidence>
<keyword evidence="1" id="KW-0862">Zinc</keyword>
<keyword evidence="1" id="KW-0479">Metal-binding</keyword>
<organism evidence="4">
    <name type="scientific">Aphanomyces astaci</name>
    <name type="common">Crayfish plague agent</name>
    <dbReference type="NCBI Taxonomy" id="112090"/>
    <lineage>
        <taxon>Eukaryota</taxon>
        <taxon>Sar</taxon>
        <taxon>Stramenopiles</taxon>
        <taxon>Oomycota</taxon>
        <taxon>Saprolegniomycetes</taxon>
        <taxon>Saprolegniales</taxon>
        <taxon>Verrucalvaceae</taxon>
        <taxon>Aphanomyces</taxon>
    </lineage>
</organism>
<dbReference type="EMBL" id="KI913191">
    <property type="protein sequence ID" value="ETV67871.1"/>
    <property type="molecule type" value="Genomic_DNA"/>
</dbReference>
<dbReference type="SMART" id="SM00343">
    <property type="entry name" value="ZnF_C2HC"/>
    <property type="match status" value="1"/>
</dbReference>
<dbReference type="PANTHER" id="PTHR24559:SF444">
    <property type="entry name" value="REVERSE TRANSCRIPTASE DOMAIN-CONTAINING PROTEIN"/>
    <property type="match status" value="1"/>
</dbReference>
<dbReference type="PROSITE" id="PS50158">
    <property type="entry name" value="ZF_CCHC"/>
    <property type="match status" value="1"/>
</dbReference>
<dbReference type="InterPro" id="IPR001878">
    <property type="entry name" value="Znf_CCHC"/>
</dbReference>
<keyword evidence="1" id="KW-0863">Zinc-finger</keyword>
<dbReference type="OrthoDB" id="119343at2759"/>
<dbReference type="InterPro" id="IPR036875">
    <property type="entry name" value="Znf_CCHC_sf"/>
</dbReference>
<gene>
    <name evidence="4" type="ORF">H257_15996</name>
</gene>